<accession>A0AAE1JPQ8</accession>
<dbReference type="InterPro" id="IPR050592">
    <property type="entry name" value="GDSL_lipolytic_enzyme"/>
</dbReference>
<feature type="chain" id="PRO_5041997328" description="GDSL esterase/lipase" evidence="2">
    <location>
        <begin position="24"/>
        <end position="363"/>
    </location>
</feature>
<organism evidence="3 4">
    <name type="scientific">Acacia crassicarpa</name>
    <name type="common">northern wattle</name>
    <dbReference type="NCBI Taxonomy" id="499986"/>
    <lineage>
        <taxon>Eukaryota</taxon>
        <taxon>Viridiplantae</taxon>
        <taxon>Streptophyta</taxon>
        <taxon>Embryophyta</taxon>
        <taxon>Tracheophyta</taxon>
        <taxon>Spermatophyta</taxon>
        <taxon>Magnoliopsida</taxon>
        <taxon>eudicotyledons</taxon>
        <taxon>Gunneridae</taxon>
        <taxon>Pentapetalae</taxon>
        <taxon>rosids</taxon>
        <taxon>fabids</taxon>
        <taxon>Fabales</taxon>
        <taxon>Fabaceae</taxon>
        <taxon>Caesalpinioideae</taxon>
        <taxon>mimosoid clade</taxon>
        <taxon>Acacieae</taxon>
        <taxon>Acacia</taxon>
    </lineage>
</organism>
<reference evidence="3" key="1">
    <citation type="submission" date="2023-10" db="EMBL/GenBank/DDBJ databases">
        <title>Chromosome-level genome of the transformable northern wattle, Acacia crassicarpa.</title>
        <authorList>
            <person name="Massaro I."/>
            <person name="Sinha N.R."/>
            <person name="Poethig S."/>
            <person name="Leichty A.R."/>
        </authorList>
    </citation>
    <scope>NUCLEOTIDE SEQUENCE</scope>
    <source>
        <strain evidence="3">Acra3RX</strain>
        <tissue evidence="3">Leaf</tissue>
    </source>
</reference>
<dbReference type="FunFam" id="3.40.50.1110:FF:000003">
    <property type="entry name" value="GDSL esterase/lipase APG"/>
    <property type="match status" value="1"/>
</dbReference>
<dbReference type="EMBL" id="JAWXYG010000004">
    <property type="protein sequence ID" value="KAK4274872.1"/>
    <property type="molecule type" value="Genomic_DNA"/>
</dbReference>
<dbReference type="Proteomes" id="UP001293593">
    <property type="component" value="Unassembled WGS sequence"/>
</dbReference>
<sequence>MASPTTHFTLLHIFTILVATSNAWKPKFSSILVFGDSTVDPGNNNFIETFFKGNHFPYGRDFPGHVPTGRYSNGKLVSDFVASILGIKETVPPYLDPNLSDHELLTGVSFASGGSGLDDLTTVASGVIPVSKQIEYFREYVEKIKCIVGKEEAEKMLERALVIISAGTNDFSLNFYDLPIRKHQFVDISRYQDFVQNRLQIFIKELYNLGCRKIAVVGLPPIGCIPLQITAKFKNPKDRKCIEQENLDSELYNKKLERLLLQVQATLPGCRVVYTDVYNPLANLINQPEKYGFLVTKRGCCGSGILEAGPLCNELTPTCEDASKFVFWDSVHPTEAAYKYITKYVEEEAFPKFGYSNSSQIYL</sequence>
<keyword evidence="4" id="KW-1185">Reference proteome</keyword>
<dbReference type="InterPro" id="IPR035669">
    <property type="entry name" value="SGNH_plant_lipase-like"/>
</dbReference>
<dbReference type="InterPro" id="IPR036514">
    <property type="entry name" value="SGNH_hydro_sf"/>
</dbReference>
<evidence type="ECO:0000313" key="4">
    <source>
        <dbReference type="Proteomes" id="UP001293593"/>
    </source>
</evidence>
<evidence type="ECO:0008006" key="5">
    <source>
        <dbReference type="Google" id="ProtNLM"/>
    </source>
</evidence>
<dbReference type="SUPFAM" id="SSF52266">
    <property type="entry name" value="SGNH hydrolase"/>
    <property type="match status" value="1"/>
</dbReference>
<dbReference type="Pfam" id="PF00657">
    <property type="entry name" value="Lipase_GDSL"/>
    <property type="match status" value="1"/>
</dbReference>
<dbReference type="InterPro" id="IPR001087">
    <property type="entry name" value="GDSL"/>
</dbReference>
<proteinExistence type="inferred from homology"/>
<keyword evidence="2" id="KW-0732">Signal</keyword>
<comment type="similarity">
    <text evidence="1">Belongs to the 'GDSL' lipolytic enzyme family.</text>
</comment>
<dbReference type="Gene3D" id="3.40.50.1110">
    <property type="entry name" value="SGNH hydrolase"/>
    <property type="match status" value="1"/>
</dbReference>
<dbReference type="GO" id="GO:0016788">
    <property type="term" value="F:hydrolase activity, acting on ester bonds"/>
    <property type="evidence" value="ECO:0007669"/>
    <property type="project" value="InterPro"/>
</dbReference>
<evidence type="ECO:0000256" key="2">
    <source>
        <dbReference type="SAM" id="SignalP"/>
    </source>
</evidence>
<comment type="caution">
    <text evidence="3">The sequence shown here is derived from an EMBL/GenBank/DDBJ whole genome shotgun (WGS) entry which is preliminary data.</text>
</comment>
<dbReference type="PANTHER" id="PTHR45642:SF120">
    <property type="entry name" value="GDSL-LIKE LIPASE_ACYLHYDROLASE"/>
    <property type="match status" value="1"/>
</dbReference>
<evidence type="ECO:0000313" key="3">
    <source>
        <dbReference type="EMBL" id="KAK4274872.1"/>
    </source>
</evidence>
<feature type="signal peptide" evidence="2">
    <location>
        <begin position="1"/>
        <end position="23"/>
    </location>
</feature>
<name>A0AAE1JPQ8_9FABA</name>
<dbReference type="AlphaFoldDB" id="A0AAE1JPQ8"/>
<gene>
    <name evidence="3" type="ORF">QN277_018039</name>
</gene>
<dbReference type="PANTHER" id="PTHR45642">
    <property type="entry name" value="GDSL ESTERASE/LIPASE EXL3"/>
    <property type="match status" value="1"/>
</dbReference>
<evidence type="ECO:0000256" key="1">
    <source>
        <dbReference type="ARBA" id="ARBA00008668"/>
    </source>
</evidence>
<dbReference type="CDD" id="cd01837">
    <property type="entry name" value="SGNH_plant_lipase_like"/>
    <property type="match status" value="1"/>
</dbReference>
<protein>
    <recommendedName>
        <fullName evidence="5">GDSL esterase/lipase</fullName>
    </recommendedName>
</protein>